<dbReference type="EMBL" id="CP094970">
    <property type="protein sequence ID" value="UYM05591.1"/>
    <property type="molecule type" value="Genomic_DNA"/>
</dbReference>
<feature type="compositionally biased region" description="Low complexity" evidence="1">
    <location>
        <begin position="8"/>
        <end position="24"/>
    </location>
</feature>
<organism evidence="4 5">
    <name type="scientific">Solicola gregarius</name>
    <dbReference type="NCBI Taxonomy" id="2908642"/>
    <lineage>
        <taxon>Bacteria</taxon>
        <taxon>Bacillati</taxon>
        <taxon>Actinomycetota</taxon>
        <taxon>Actinomycetes</taxon>
        <taxon>Propionibacteriales</taxon>
        <taxon>Nocardioidaceae</taxon>
        <taxon>Solicola</taxon>
    </lineage>
</organism>
<feature type="region of interest" description="Disordered" evidence="1">
    <location>
        <begin position="1"/>
        <end position="35"/>
    </location>
</feature>
<dbReference type="Proteomes" id="UP001164390">
    <property type="component" value="Chromosome"/>
</dbReference>
<evidence type="ECO:0000313" key="4">
    <source>
        <dbReference type="EMBL" id="UYM05591.1"/>
    </source>
</evidence>
<evidence type="ECO:0000313" key="5">
    <source>
        <dbReference type="Proteomes" id="UP001164390"/>
    </source>
</evidence>
<dbReference type="Pfam" id="PF02591">
    <property type="entry name" value="Zn_ribbon_9"/>
    <property type="match status" value="1"/>
</dbReference>
<evidence type="ECO:0000259" key="2">
    <source>
        <dbReference type="Pfam" id="PF02591"/>
    </source>
</evidence>
<protein>
    <submittedName>
        <fullName evidence="4">C4-type zinc ribbon domain-containing protein</fullName>
    </submittedName>
</protein>
<proteinExistence type="predicted"/>
<dbReference type="Gene3D" id="1.10.287.1490">
    <property type="match status" value="1"/>
</dbReference>
<feature type="domain" description="CT398-like coiled coil hairpin" evidence="3">
    <location>
        <begin position="37"/>
        <end position="106"/>
    </location>
</feature>
<reference evidence="4" key="1">
    <citation type="submission" date="2022-01" db="EMBL/GenBank/DDBJ databases">
        <title>Nocardioidaceae gen. sp. A5X3R13.</title>
        <authorList>
            <person name="Lopez Marin M.A."/>
            <person name="Uhlik O."/>
        </authorList>
    </citation>
    <scope>NUCLEOTIDE SEQUENCE</scope>
    <source>
        <strain evidence="4">A5X3R13</strain>
    </source>
</reference>
<sequence>MRSRTPRTSRTFSTSWRRWSAASRPSKTRSSRSWSNFENAQRDLGAVTSELSEIGGLITEAEGTRDKAFGEIDAQLAELTAERELTAKAVPDDLLALYGKLRSQYGVGAAALRQRRCEGCRLELNAADLREIAAEPADAVLRCPECSRILVRTSESGL</sequence>
<name>A0AA46YLK3_9ACTN</name>
<feature type="domain" description="C4-type zinc ribbon" evidence="2">
    <location>
        <begin position="116"/>
        <end position="150"/>
    </location>
</feature>
<dbReference type="KEGG" id="sgrg:L0C25_00450"/>
<dbReference type="RefSeq" id="WP_271634408.1">
    <property type="nucleotide sequence ID" value="NZ_CP094970.1"/>
</dbReference>
<dbReference type="Pfam" id="PF24481">
    <property type="entry name" value="CT398_CC"/>
    <property type="match status" value="1"/>
</dbReference>
<dbReference type="InterPro" id="IPR056003">
    <property type="entry name" value="CT398_CC_hairpin"/>
</dbReference>
<dbReference type="InterPro" id="IPR003743">
    <property type="entry name" value="Zf-RING_7"/>
</dbReference>
<dbReference type="AlphaFoldDB" id="A0AA46YLK3"/>
<accession>A0AA46YLK3</accession>
<keyword evidence="5" id="KW-1185">Reference proteome</keyword>
<evidence type="ECO:0000259" key="3">
    <source>
        <dbReference type="Pfam" id="PF24481"/>
    </source>
</evidence>
<evidence type="ECO:0000256" key="1">
    <source>
        <dbReference type="SAM" id="MobiDB-lite"/>
    </source>
</evidence>
<gene>
    <name evidence="4" type="ORF">L0C25_00450</name>
</gene>